<name>A0ABQ5BSR2_9ASTR</name>
<feature type="region of interest" description="Disordered" evidence="1">
    <location>
        <begin position="67"/>
        <end position="86"/>
    </location>
</feature>
<reference evidence="2" key="2">
    <citation type="submission" date="2022-01" db="EMBL/GenBank/DDBJ databases">
        <authorList>
            <person name="Yamashiro T."/>
            <person name="Shiraishi A."/>
            <person name="Satake H."/>
            <person name="Nakayama K."/>
        </authorList>
    </citation>
    <scope>NUCLEOTIDE SEQUENCE</scope>
</reference>
<proteinExistence type="predicted"/>
<dbReference type="EMBL" id="BQNB010013492">
    <property type="protein sequence ID" value="GJT16653.1"/>
    <property type="molecule type" value="Genomic_DNA"/>
</dbReference>
<sequence>MDKKESDFDEILDDLFKVGAEKLRRMGQEKVQNRCNVETSRDTNHESDNLFNFPIFSATNKFYSKCEQDDDSKEDQEEDGDDGDTFDMWDITVEDVERIRKFFNVPDEIDEIPYRLYTCGGAWIPNKLRGSIANRTSWMLYRWLVKLPVMVDVAQRSRLGSWLRACCLFIFLRKSKGVFRSNSTLVLKFSFP</sequence>
<keyword evidence="3" id="KW-1185">Reference proteome</keyword>
<accession>A0ABQ5BSR2</accession>
<gene>
    <name evidence="2" type="ORF">Tco_0875359</name>
</gene>
<dbReference type="Proteomes" id="UP001151760">
    <property type="component" value="Unassembled WGS sequence"/>
</dbReference>
<organism evidence="2 3">
    <name type="scientific">Tanacetum coccineum</name>
    <dbReference type="NCBI Taxonomy" id="301880"/>
    <lineage>
        <taxon>Eukaryota</taxon>
        <taxon>Viridiplantae</taxon>
        <taxon>Streptophyta</taxon>
        <taxon>Embryophyta</taxon>
        <taxon>Tracheophyta</taxon>
        <taxon>Spermatophyta</taxon>
        <taxon>Magnoliopsida</taxon>
        <taxon>eudicotyledons</taxon>
        <taxon>Gunneridae</taxon>
        <taxon>Pentapetalae</taxon>
        <taxon>asterids</taxon>
        <taxon>campanulids</taxon>
        <taxon>Asterales</taxon>
        <taxon>Asteraceae</taxon>
        <taxon>Asteroideae</taxon>
        <taxon>Anthemideae</taxon>
        <taxon>Anthemidinae</taxon>
        <taxon>Tanacetum</taxon>
    </lineage>
</organism>
<evidence type="ECO:0000256" key="1">
    <source>
        <dbReference type="SAM" id="MobiDB-lite"/>
    </source>
</evidence>
<reference evidence="2" key="1">
    <citation type="journal article" date="2022" name="Int. J. Mol. Sci.">
        <title>Draft Genome of Tanacetum Coccineum: Genomic Comparison of Closely Related Tanacetum-Family Plants.</title>
        <authorList>
            <person name="Yamashiro T."/>
            <person name="Shiraishi A."/>
            <person name="Nakayama K."/>
            <person name="Satake H."/>
        </authorList>
    </citation>
    <scope>NUCLEOTIDE SEQUENCE</scope>
</reference>
<evidence type="ECO:0000313" key="3">
    <source>
        <dbReference type="Proteomes" id="UP001151760"/>
    </source>
</evidence>
<evidence type="ECO:0000313" key="2">
    <source>
        <dbReference type="EMBL" id="GJT16653.1"/>
    </source>
</evidence>
<feature type="compositionally biased region" description="Acidic residues" evidence="1">
    <location>
        <begin position="68"/>
        <end position="86"/>
    </location>
</feature>
<comment type="caution">
    <text evidence="2">The sequence shown here is derived from an EMBL/GenBank/DDBJ whole genome shotgun (WGS) entry which is preliminary data.</text>
</comment>
<protein>
    <submittedName>
        <fullName evidence="2">Uncharacterized protein</fullName>
    </submittedName>
</protein>